<proteinExistence type="predicted"/>
<dbReference type="Pfam" id="PF00583">
    <property type="entry name" value="Acetyltransf_1"/>
    <property type="match status" value="1"/>
</dbReference>
<keyword evidence="3" id="KW-1185">Reference proteome</keyword>
<evidence type="ECO:0000313" key="3">
    <source>
        <dbReference type="Proteomes" id="UP000693672"/>
    </source>
</evidence>
<reference evidence="2" key="1">
    <citation type="submission" date="2021-06" db="EMBL/GenBank/DDBJ databases">
        <authorList>
            <person name="Criscuolo A."/>
        </authorList>
    </citation>
    <scope>NUCLEOTIDE SEQUENCE</scope>
    <source>
        <strain evidence="2">CIP111600</strain>
    </source>
</reference>
<accession>A0A916K6N9</accession>
<dbReference type="Proteomes" id="UP000693672">
    <property type="component" value="Unassembled WGS sequence"/>
</dbReference>
<evidence type="ECO:0000259" key="1">
    <source>
        <dbReference type="PROSITE" id="PS51186"/>
    </source>
</evidence>
<dbReference type="AlphaFoldDB" id="A0A916K6N9"/>
<protein>
    <recommendedName>
        <fullName evidence="1">N-acetyltransferase domain-containing protein</fullName>
    </recommendedName>
</protein>
<dbReference type="EMBL" id="CAJVAS010000030">
    <property type="protein sequence ID" value="CAG7645025.1"/>
    <property type="molecule type" value="Genomic_DNA"/>
</dbReference>
<name>A0A916K6N9_9BACL</name>
<sequence length="167" mass="19457">MTEDPLHLQYRLIPMTEAHAPLICGWRYPAPYDLYNWNDWDRMQSRGEEFADPYIRQTQYRAVIDEAGELYGFAQLFPLAGVTRLGLGMRPELCGAGRGEPFVRAIAEEARRLQPEHEIDLEVLVWNKRAIRVYEKAGFAMTDTYERMTPTGMAAFHCMVWKDKPER</sequence>
<comment type="caution">
    <text evidence="2">The sequence shown here is derived from an EMBL/GenBank/DDBJ whole genome shotgun (WGS) entry which is preliminary data.</text>
</comment>
<dbReference type="InterPro" id="IPR000182">
    <property type="entry name" value="GNAT_dom"/>
</dbReference>
<dbReference type="PROSITE" id="PS51186">
    <property type="entry name" value="GNAT"/>
    <property type="match status" value="1"/>
</dbReference>
<organism evidence="2 3">
    <name type="scientific">Paenibacillus solanacearum</name>
    <dbReference type="NCBI Taxonomy" id="2048548"/>
    <lineage>
        <taxon>Bacteria</taxon>
        <taxon>Bacillati</taxon>
        <taxon>Bacillota</taxon>
        <taxon>Bacilli</taxon>
        <taxon>Bacillales</taxon>
        <taxon>Paenibacillaceae</taxon>
        <taxon>Paenibacillus</taxon>
    </lineage>
</organism>
<gene>
    <name evidence="2" type="ORF">PAESOLCIP111_04860</name>
</gene>
<evidence type="ECO:0000313" key="2">
    <source>
        <dbReference type="EMBL" id="CAG7645025.1"/>
    </source>
</evidence>
<dbReference type="RefSeq" id="WP_218094579.1">
    <property type="nucleotide sequence ID" value="NZ_CAJVAS010000030.1"/>
</dbReference>
<dbReference type="GO" id="GO:0016747">
    <property type="term" value="F:acyltransferase activity, transferring groups other than amino-acyl groups"/>
    <property type="evidence" value="ECO:0007669"/>
    <property type="project" value="InterPro"/>
</dbReference>
<feature type="domain" description="N-acetyltransferase" evidence="1">
    <location>
        <begin position="10"/>
        <end position="167"/>
    </location>
</feature>